<dbReference type="EMBL" id="BNDY01000017">
    <property type="protein sequence ID" value="GHI42359.1"/>
    <property type="molecule type" value="Genomic_DNA"/>
</dbReference>
<name>A0ABQ3QYJ4_9ACTN</name>
<feature type="region of interest" description="Disordered" evidence="1">
    <location>
        <begin position="34"/>
        <end position="56"/>
    </location>
</feature>
<keyword evidence="3" id="KW-1185">Reference proteome</keyword>
<evidence type="ECO:0000313" key="3">
    <source>
        <dbReference type="Proteomes" id="UP001050808"/>
    </source>
</evidence>
<evidence type="ECO:0000313" key="2">
    <source>
        <dbReference type="EMBL" id="GHI42359.1"/>
    </source>
</evidence>
<gene>
    <name evidence="2" type="ORF">Sviol_67670</name>
</gene>
<reference evidence="2" key="1">
    <citation type="submission" date="2024-05" db="EMBL/GenBank/DDBJ databases">
        <title>Whole genome shotgun sequence of Streptomyces violascens NBRC 12920.</title>
        <authorList>
            <person name="Komaki H."/>
            <person name="Tamura T."/>
        </authorList>
    </citation>
    <scope>NUCLEOTIDE SEQUENCE</scope>
    <source>
        <strain evidence="2">NBRC 12920</strain>
    </source>
</reference>
<proteinExistence type="predicted"/>
<dbReference type="Proteomes" id="UP001050808">
    <property type="component" value="Unassembled WGS sequence"/>
</dbReference>
<protein>
    <submittedName>
        <fullName evidence="2">Uncharacterized protein</fullName>
    </submittedName>
</protein>
<sequence>MPLRFDGGDECLDDAQGSPLDRFGKSHGLGALLESGHQGVGSGEFGRQGERGEYGEAPGWNFDELDLVAAVSSISVQLVCAGGLSGLAGGVDP</sequence>
<accession>A0ABQ3QYJ4</accession>
<organism evidence="2 3">
    <name type="scientific">Streptomyces violascens</name>
    <dbReference type="NCBI Taxonomy" id="67381"/>
    <lineage>
        <taxon>Bacteria</taxon>
        <taxon>Bacillati</taxon>
        <taxon>Actinomycetota</taxon>
        <taxon>Actinomycetes</taxon>
        <taxon>Kitasatosporales</taxon>
        <taxon>Streptomycetaceae</taxon>
        <taxon>Streptomyces</taxon>
    </lineage>
</organism>
<comment type="caution">
    <text evidence="2">The sequence shown here is derived from an EMBL/GenBank/DDBJ whole genome shotgun (WGS) entry which is preliminary data.</text>
</comment>
<evidence type="ECO:0000256" key="1">
    <source>
        <dbReference type="SAM" id="MobiDB-lite"/>
    </source>
</evidence>